<accession>A0A380KD70</accession>
<dbReference type="SMART" id="SM00899">
    <property type="entry name" value="FeoA"/>
    <property type="match status" value="2"/>
</dbReference>
<name>A0A380KD70_9STRE</name>
<dbReference type="Pfam" id="PF04023">
    <property type="entry name" value="FeoA"/>
    <property type="match status" value="1"/>
</dbReference>
<evidence type="ECO:0000313" key="3">
    <source>
        <dbReference type="EMBL" id="SUN62901.1"/>
    </source>
</evidence>
<dbReference type="InterPro" id="IPR008988">
    <property type="entry name" value="Transcriptional_repressor_C"/>
</dbReference>
<proteinExistence type="predicted"/>
<reference evidence="3 4" key="1">
    <citation type="submission" date="2018-06" db="EMBL/GenBank/DDBJ databases">
        <authorList>
            <consortium name="Pathogen Informatics"/>
            <person name="Doyle S."/>
        </authorList>
    </citation>
    <scope>NUCLEOTIDE SEQUENCE [LARGE SCALE GENOMIC DNA]</scope>
    <source>
        <strain evidence="3 4">NCTC12224</strain>
    </source>
</reference>
<dbReference type="InterPro" id="IPR052713">
    <property type="entry name" value="FeoA"/>
</dbReference>
<dbReference type="Proteomes" id="UP000254924">
    <property type="component" value="Unassembled WGS sequence"/>
</dbReference>
<feature type="domain" description="Ferrous iron transporter FeoA-like" evidence="2">
    <location>
        <begin position="87"/>
        <end position="159"/>
    </location>
</feature>
<dbReference type="InterPro" id="IPR038157">
    <property type="entry name" value="FeoA_core_dom"/>
</dbReference>
<gene>
    <name evidence="3" type="ORF">NCTC12224_02130</name>
</gene>
<dbReference type="Gene3D" id="2.30.30.90">
    <property type="match status" value="1"/>
</dbReference>
<sequence length="165" mass="18312">MFMEDKKLILQDAKLGIDYEVLGIDLSKESVKHLSHLGLTVGSRLRLVAKTKSSAIMMLKGSRLAFDSSITSHIDVAVCKDDKQQSIPLSDLSVGSYAYVEGIYASSETKRRLMDMGLTRHTKIYLRKVAPLGDPLELTLRGYELTLRKSEAQLIAVLPSEKGEE</sequence>
<feature type="domain" description="Ferrous iron transporter FeoA-like" evidence="2">
    <location>
        <begin position="8"/>
        <end position="78"/>
    </location>
</feature>
<dbReference type="PANTHER" id="PTHR42954">
    <property type="entry name" value="FE(2+) TRANSPORT PROTEIN A"/>
    <property type="match status" value="1"/>
</dbReference>
<organism evidence="3 4">
    <name type="scientific">Streptococcus hyointestinalis</name>
    <dbReference type="NCBI Taxonomy" id="1337"/>
    <lineage>
        <taxon>Bacteria</taxon>
        <taxon>Bacillati</taxon>
        <taxon>Bacillota</taxon>
        <taxon>Bacilli</taxon>
        <taxon>Lactobacillales</taxon>
        <taxon>Streptococcaceae</taxon>
        <taxon>Streptococcus</taxon>
    </lineage>
</organism>
<dbReference type="GO" id="GO:0046914">
    <property type="term" value="F:transition metal ion binding"/>
    <property type="evidence" value="ECO:0007669"/>
    <property type="project" value="InterPro"/>
</dbReference>
<keyword evidence="4" id="KW-1185">Reference proteome</keyword>
<evidence type="ECO:0000256" key="1">
    <source>
        <dbReference type="ARBA" id="ARBA00023004"/>
    </source>
</evidence>
<evidence type="ECO:0000313" key="4">
    <source>
        <dbReference type="Proteomes" id="UP000254924"/>
    </source>
</evidence>
<dbReference type="AlphaFoldDB" id="A0A380KD70"/>
<evidence type="ECO:0000259" key="2">
    <source>
        <dbReference type="SMART" id="SM00899"/>
    </source>
</evidence>
<keyword evidence="1" id="KW-0408">Iron</keyword>
<dbReference type="PANTHER" id="PTHR42954:SF2">
    <property type="entry name" value="FE(2+) TRANSPORT PROTEIN A"/>
    <property type="match status" value="1"/>
</dbReference>
<dbReference type="InterPro" id="IPR007167">
    <property type="entry name" value="Fe-transptr_FeoA-like"/>
</dbReference>
<protein>
    <submittedName>
        <fullName evidence="3">Ferrous ion transport protein A</fullName>
    </submittedName>
</protein>
<dbReference type="SUPFAM" id="SSF50037">
    <property type="entry name" value="C-terminal domain of transcriptional repressors"/>
    <property type="match status" value="2"/>
</dbReference>
<dbReference type="EMBL" id="UHFN01000007">
    <property type="protein sequence ID" value="SUN62901.1"/>
    <property type="molecule type" value="Genomic_DNA"/>
</dbReference>